<accession>A0A814DEL0</accession>
<evidence type="ECO:0000313" key="5">
    <source>
        <dbReference type="EMBL" id="CAF3946973.1"/>
    </source>
</evidence>
<sequence>MQKRGPFPIGRMIILGIVLIVLVVGHFMEEPQYKILKWSLIRTLNLWIDYLLALISAILLTLNWALYCDSREQVEDKE</sequence>
<evidence type="ECO:0000313" key="4">
    <source>
        <dbReference type="EMBL" id="CAF3798419.1"/>
    </source>
</evidence>
<dbReference type="EMBL" id="CAJNOG010000143">
    <property type="protein sequence ID" value="CAF1003387.1"/>
    <property type="molecule type" value="Genomic_DNA"/>
</dbReference>
<evidence type="ECO:0000313" key="2">
    <source>
        <dbReference type="EMBL" id="CAF0953536.1"/>
    </source>
</evidence>
<comment type="caution">
    <text evidence="2">The sequence shown here is derived from an EMBL/GenBank/DDBJ whole genome shotgun (WGS) entry which is preliminary data.</text>
</comment>
<feature type="transmembrane region" description="Helical" evidence="1">
    <location>
        <begin position="48"/>
        <end position="67"/>
    </location>
</feature>
<dbReference type="EMBL" id="CAJNOE010000129">
    <property type="protein sequence ID" value="CAF0953536.1"/>
    <property type="molecule type" value="Genomic_DNA"/>
</dbReference>
<dbReference type="Proteomes" id="UP000663845">
    <property type="component" value="Unassembled WGS sequence"/>
</dbReference>
<dbReference type="Proteomes" id="UP000663844">
    <property type="component" value="Unassembled WGS sequence"/>
</dbReference>
<dbReference type="Proteomes" id="UP000663860">
    <property type="component" value="Unassembled WGS sequence"/>
</dbReference>
<evidence type="ECO:0000256" key="1">
    <source>
        <dbReference type="SAM" id="Phobius"/>
    </source>
</evidence>
<organism evidence="2 6">
    <name type="scientific">Adineta steineri</name>
    <dbReference type="NCBI Taxonomy" id="433720"/>
    <lineage>
        <taxon>Eukaryota</taxon>
        <taxon>Metazoa</taxon>
        <taxon>Spiralia</taxon>
        <taxon>Gnathifera</taxon>
        <taxon>Rotifera</taxon>
        <taxon>Eurotatoria</taxon>
        <taxon>Bdelloidea</taxon>
        <taxon>Adinetida</taxon>
        <taxon>Adinetidae</taxon>
        <taxon>Adineta</taxon>
    </lineage>
</organism>
<feature type="transmembrane region" description="Helical" evidence="1">
    <location>
        <begin position="12"/>
        <end position="28"/>
    </location>
</feature>
<evidence type="ECO:0000313" key="6">
    <source>
        <dbReference type="Proteomes" id="UP000663860"/>
    </source>
</evidence>
<protein>
    <submittedName>
        <fullName evidence="2">Uncharacterized protein</fullName>
    </submittedName>
</protein>
<gene>
    <name evidence="2" type="ORF">IZO911_LOCUS15143</name>
    <name evidence="3" type="ORF">JYZ213_LOCUS16124</name>
    <name evidence="5" type="ORF">KXQ929_LOCUS25379</name>
    <name evidence="4" type="ORF">OXD698_LOCUS18103</name>
</gene>
<evidence type="ECO:0000313" key="3">
    <source>
        <dbReference type="EMBL" id="CAF1003387.1"/>
    </source>
</evidence>
<dbReference type="Proteomes" id="UP000663868">
    <property type="component" value="Unassembled WGS sequence"/>
</dbReference>
<keyword evidence="1" id="KW-0472">Membrane</keyword>
<reference evidence="2" key="1">
    <citation type="submission" date="2021-02" db="EMBL/GenBank/DDBJ databases">
        <authorList>
            <person name="Nowell W R."/>
        </authorList>
    </citation>
    <scope>NUCLEOTIDE SEQUENCE</scope>
</reference>
<keyword evidence="1" id="KW-0812">Transmembrane</keyword>
<name>A0A814DEL0_9BILA</name>
<dbReference type="AlphaFoldDB" id="A0A814DEL0"/>
<keyword evidence="1" id="KW-1133">Transmembrane helix</keyword>
<proteinExistence type="predicted"/>
<dbReference type="EMBL" id="CAJOAZ010001319">
    <property type="protein sequence ID" value="CAF3798419.1"/>
    <property type="molecule type" value="Genomic_DNA"/>
</dbReference>
<dbReference type="EMBL" id="CAJOBB010002196">
    <property type="protein sequence ID" value="CAF3946973.1"/>
    <property type="molecule type" value="Genomic_DNA"/>
</dbReference>